<dbReference type="InterPro" id="IPR010268">
    <property type="entry name" value="PaREP1"/>
</dbReference>
<evidence type="ECO:0000313" key="2">
    <source>
        <dbReference type="Proteomes" id="UP000278475"/>
    </source>
</evidence>
<organism evidence="1 2">
    <name type="scientific">Thermoproteota archaeon</name>
    <dbReference type="NCBI Taxonomy" id="2056631"/>
    <lineage>
        <taxon>Archaea</taxon>
        <taxon>Thermoproteota</taxon>
    </lineage>
</organism>
<dbReference type="AlphaFoldDB" id="A0A497ENI9"/>
<reference evidence="1 2" key="1">
    <citation type="submission" date="2018-06" db="EMBL/GenBank/DDBJ databases">
        <title>Extensive metabolic versatility and redundancy in microbially diverse, dynamic hydrothermal sediments.</title>
        <authorList>
            <person name="Dombrowski N."/>
            <person name="Teske A."/>
            <person name="Baker B.J."/>
        </authorList>
    </citation>
    <scope>NUCLEOTIDE SEQUENCE [LARGE SCALE GENOMIC DNA]</scope>
    <source>
        <strain evidence="1">B66_G16</strain>
    </source>
</reference>
<name>A0A497ENI9_9CREN</name>
<dbReference type="PANTHER" id="PTHR34237">
    <property type="entry name" value="PAREP8-RELATED"/>
    <property type="match status" value="1"/>
</dbReference>
<gene>
    <name evidence="1" type="ORF">DRJ31_06815</name>
</gene>
<dbReference type="PANTHER" id="PTHR34237:SF1">
    <property type="entry name" value="PAREP8"/>
    <property type="match status" value="1"/>
</dbReference>
<evidence type="ECO:0000313" key="1">
    <source>
        <dbReference type="EMBL" id="RLE48622.1"/>
    </source>
</evidence>
<dbReference type="Proteomes" id="UP000278475">
    <property type="component" value="Unassembled WGS sequence"/>
</dbReference>
<proteinExistence type="predicted"/>
<dbReference type="Pfam" id="PF05942">
    <property type="entry name" value="PaREP1"/>
    <property type="match status" value="1"/>
</dbReference>
<comment type="caution">
    <text evidence="1">The sequence shown here is derived from an EMBL/GenBank/DDBJ whole genome shotgun (WGS) entry which is preliminary data.</text>
</comment>
<dbReference type="EMBL" id="QMQV01000065">
    <property type="protein sequence ID" value="RLE48622.1"/>
    <property type="molecule type" value="Genomic_DNA"/>
</dbReference>
<evidence type="ECO:0008006" key="3">
    <source>
        <dbReference type="Google" id="ProtNLM"/>
    </source>
</evidence>
<dbReference type="Gene3D" id="1.20.120.330">
    <property type="entry name" value="Nucleotidyltransferases domain 2"/>
    <property type="match status" value="1"/>
</dbReference>
<sequence length="158" mass="18537">MSVIVLPKSIFERFKRLAEAEGIQVEELIVERLVRDLDPKTRVEAYWEMCETYLKQAKEEMVKGDLKQASEKIWGSAALAVKAVAYAKEGRRLTSHRELWEYVNKLIKETDDEELGNLWRTALSMHISFYEGWAPREEVERALKNITNFLEKLKKFKS</sequence>
<accession>A0A497ENI9</accession>
<protein>
    <recommendedName>
        <fullName evidence="3">HEPN domain-containing protein</fullName>
    </recommendedName>
</protein>